<evidence type="ECO:0000256" key="1">
    <source>
        <dbReference type="ARBA" id="ARBA00001936"/>
    </source>
</evidence>
<evidence type="ECO:0000256" key="6">
    <source>
        <dbReference type="ARBA" id="ARBA00023002"/>
    </source>
</evidence>
<dbReference type="AlphaFoldDB" id="A0A5Q3QBV3"/>
<dbReference type="GO" id="GO:0051287">
    <property type="term" value="F:NAD binding"/>
    <property type="evidence" value="ECO:0007669"/>
    <property type="project" value="InterPro"/>
</dbReference>
<accession>A0A5Q3QBV3</accession>
<evidence type="ECO:0000256" key="4">
    <source>
        <dbReference type="ARBA" id="ARBA00013126"/>
    </source>
</evidence>
<sequence>MAPRTFHIAAIPADGVGHEVVDAGRTVLDALASDSGGEFALEWTEFDWGSDYYSRTGRMMPEDGLEQLQDFDALYFGAVGWPSVPDHTSLWGLRLAICQGFDQWANVRPVQFHPGVLSPLRKADQTDLDWVVVRENSEGEYSGLGGRNLSGRGPGNEVAVQSSLFTEKGCERIMRFAFDLARKRDHPKVTSVTKSNAQQHGMVLWDEVFERVAADYPDVDSDRCLVDAMAARFVLHPEDLSVVVASNLHADILSDLGSALAGSLGLASSANLNPERRTPSMFEPVHGSAPDIAGHGIANPIGAIGSAALMLSHLGLPAPAARVERALGAATAAGALPPDLGGTATTKQITATVLDHL</sequence>
<dbReference type="InterPro" id="IPR050501">
    <property type="entry name" value="ICDH/IPMDH"/>
</dbReference>
<evidence type="ECO:0000259" key="10">
    <source>
        <dbReference type="SMART" id="SM01329"/>
    </source>
</evidence>
<reference evidence="12" key="1">
    <citation type="submission" date="2019-11" db="EMBL/GenBank/DDBJ databases">
        <title>The complete genome sequence of Saccharopolyspora sp. E2A.</title>
        <authorList>
            <person name="Zhang G."/>
        </authorList>
    </citation>
    <scope>NUCLEOTIDE SEQUENCE [LARGE SCALE GENOMIC DNA]</scope>
    <source>
        <strain evidence="12">E2A</strain>
    </source>
</reference>
<evidence type="ECO:0000256" key="9">
    <source>
        <dbReference type="ARBA" id="ARBA00049301"/>
    </source>
</evidence>
<dbReference type="PROSITE" id="PS00470">
    <property type="entry name" value="IDH_IMDH"/>
    <property type="match status" value="1"/>
</dbReference>
<proteinExistence type="inferred from homology"/>
<dbReference type="EMBL" id="CP045929">
    <property type="protein sequence ID" value="QGK70714.1"/>
    <property type="molecule type" value="Genomic_DNA"/>
</dbReference>
<dbReference type="KEGG" id="sace:GIY23_15380"/>
<keyword evidence="12" id="KW-1185">Reference proteome</keyword>
<dbReference type="EC" id="1.1.1.83" evidence="4"/>
<evidence type="ECO:0000256" key="2">
    <source>
        <dbReference type="ARBA" id="ARBA00001946"/>
    </source>
</evidence>
<dbReference type="Gene3D" id="3.40.718.10">
    <property type="entry name" value="Isopropylmalate Dehydrogenase"/>
    <property type="match status" value="1"/>
</dbReference>
<protein>
    <recommendedName>
        <fullName evidence="4">D-malate dehydrogenase (decarboxylating)</fullName>
        <ecNumber evidence="4">1.1.1.83</ecNumber>
    </recommendedName>
</protein>
<dbReference type="NCBIfam" id="TIGR02089">
    <property type="entry name" value="TTC"/>
    <property type="match status" value="1"/>
</dbReference>
<dbReference type="SMART" id="SM01329">
    <property type="entry name" value="Iso_dh"/>
    <property type="match status" value="1"/>
</dbReference>
<evidence type="ECO:0000256" key="7">
    <source>
        <dbReference type="ARBA" id="ARBA00023027"/>
    </source>
</evidence>
<keyword evidence="5" id="KW-0479">Metal-binding</keyword>
<dbReference type="GO" id="GO:0046553">
    <property type="term" value="F:D-malate dehydrogenase (decarboxylating) (NAD+) activity"/>
    <property type="evidence" value="ECO:0007669"/>
    <property type="project" value="UniProtKB-EC"/>
</dbReference>
<evidence type="ECO:0000256" key="3">
    <source>
        <dbReference type="ARBA" id="ARBA00007769"/>
    </source>
</evidence>
<dbReference type="InterPro" id="IPR011829">
    <property type="entry name" value="TTC_DH"/>
</dbReference>
<comment type="similarity">
    <text evidence="3">Belongs to the isocitrate and isopropylmalate dehydrogenases family.</text>
</comment>
<dbReference type="InterPro" id="IPR019818">
    <property type="entry name" value="IsoCit/isopropylmalate_DH_CS"/>
</dbReference>
<evidence type="ECO:0000313" key="12">
    <source>
        <dbReference type="Proteomes" id="UP000371041"/>
    </source>
</evidence>
<dbReference type="PANTHER" id="PTHR43275:SF1">
    <property type="entry name" value="D-MALATE DEHYDROGENASE [DECARBOXYLATING]"/>
    <property type="match status" value="1"/>
</dbReference>
<dbReference type="RefSeq" id="WP_154077296.1">
    <property type="nucleotide sequence ID" value="NZ_CP045929.1"/>
</dbReference>
<dbReference type="SUPFAM" id="SSF53659">
    <property type="entry name" value="Isocitrate/Isopropylmalate dehydrogenase-like"/>
    <property type="match status" value="1"/>
</dbReference>
<feature type="domain" description="Isopropylmalate dehydrogenase-like" evidence="10">
    <location>
        <begin position="7"/>
        <end position="353"/>
    </location>
</feature>
<dbReference type="InterPro" id="IPR024084">
    <property type="entry name" value="IsoPropMal-DH-like_dom"/>
</dbReference>
<dbReference type="Pfam" id="PF00180">
    <property type="entry name" value="Iso_dh"/>
    <property type="match status" value="1"/>
</dbReference>
<comment type="cofactor">
    <cofactor evidence="1">
        <name>Mn(2+)</name>
        <dbReference type="ChEBI" id="CHEBI:29035"/>
    </cofactor>
</comment>
<dbReference type="Proteomes" id="UP000371041">
    <property type="component" value="Chromosome"/>
</dbReference>
<name>A0A5Q3QBV3_9PSEU</name>
<evidence type="ECO:0000256" key="5">
    <source>
        <dbReference type="ARBA" id="ARBA00022723"/>
    </source>
</evidence>
<evidence type="ECO:0000256" key="8">
    <source>
        <dbReference type="ARBA" id="ARBA00023211"/>
    </source>
</evidence>
<evidence type="ECO:0000313" key="11">
    <source>
        <dbReference type="EMBL" id="QGK70714.1"/>
    </source>
</evidence>
<keyword evidence="6 11" id="KW-0560">Oxidoreductase</keyword>
<keyword evidence="8" id="KW-0464">Manganese</keyword>
<comment type="catalytic activity">
    <reaction evidence="9">
        <text>(R)-malate + NAD(+) = pyruvate + CO2 + NADH</text>
        <dbReference type="Rhea" id="RHEA:18365"/>
        <dbReference type="ChEBI" id="CHEBI:15361"/>
        <dbReference type="ChEBI" id="CHEBI:15588"/>
        <dbReference type="ChEBI" id="CHEBI:16526"/>
        <dbReference type="ChEBI" id="CHEBI:57540"/>
        <dbReference type="ChEBI" id="CHEBI:57945"/>
        <dbReference type="EC" id="1.1.1.83"/>
    </reaction>
</comment>
<keyword evidence="7" id="KW-0520">NAD</keyword>
<dbReference type="GO" id="GO:0000287">
    <property type="term" value="F:magnesium ion binding"/>
    <property type="evidence" value="ECO:0007669"/>
    <property type="project" value="InterPro"/>
</dbReference>
<organism evidence="11 12">
    <name type="scientific">Allosaccharopolyspora coralli</name>
    <dbReference type="NCBI Taxonomy" id="2665642"/>
    <lineage>
        <taxon>Bacteria</taxon>
        <taxon>Bacillati</taxon>
        <taxon>Actinomycetota</taxon>
        <taxon>Actinomycetes</taxon>
        <taxon>Pseudonocardiales</taxon>
        <taxon>Pseudonocardiaceae</taxon>
        <taxon>Allosaccharopolyspora</taxon>
    </lineage>
</organism>
<dbReference type="PANTHER" id="PTHR43275">
    <property type="entry name" value="D-MALATE DEHYDROGENASE [DECARBOXYLATING]"/>
    <property type="match status" value="1"/>
</dbReference>
<comment type="cofactor">
    <cofactor evidence="2">
        <name>Mg(2+)</name>
        <dbReference type="ChEBI" id="CHEBI:18420"/>
    </cofactor>
</comment>
<gene>
    <name evidence="11" type="ORF">GIY23_15380</name>
</gene>